<name>A0A388TG50_9BACT</name>
<dbReference type="InterPro" id="IPR005940">
    <property type="entry name" value="Anthranilate_Pribosyl_Tfrase"/>
</dbReference>
<keyword evidence="5 10" id="KW-0822">Tryptophan biosynthesis</keyword>
<feature type="binding site" evidence="10">
    <location>
        <position position="418"/>
    </location>
    <ligand>
        <name>Mg(2+)</name>
        <dbReference type="ChEBI" id="CHEBI:18420"/>
        <label>2</label>
    </ligand>
</feature>
<dbReference type="HAMAP" id="MF_00211">
    <property type="entry name" value="TrpD"/>
    <property type="match status" value="1"/>
</dbReference>
<feature type="binding site" evidence="10">
    <location>
        <position position="272"/>
    </location>
    <ligand>
        <name>5-phospho-alpha-D-ribose 1-diphosphate</name>
        <dbReference type="ChEBI" id="CHEBI:58017"/>
    </ligand>
</feature>
<dbReference type="SUPFAM" id="SSF47648">
    <property type="entry name" value="Nucleoside phosphorylase/phosphoribosyltransferase N-terminal domain"/>
    <property type="match status" value="1"/>
</dbReference>
<dbReference type="InterPro" id="IPR006221">
    <property type="entry name" value="TrpG/PapA_dom"/>
</dbReference>
<keyword evidence="10" id="KW-0460">Magnesium</keyword>
<dbReference type="PANTHER" id="PTHR43285:SF2">
    <property type="entry name" value="ANTHRANILATE PHOSPHORIBOSYLTRANSFERASE"/>
    <property type="match status" value="1"/>
</dbReference>
<dbReference type="EMBL" id="BGZO01000004">
    <property type="protein sequence ID" value="GBR75614.1"/>
    <property type="molecule type" value="Genomic_DNA"/>
</dbReference>
<feature type="binding site" evidence="10">
    <location>
        <position position="418"/>
    </location>
    <ligand>
        <name>Mg(2+)</name>
        <dbReference type="ChEBI" id="CHEBI:18420"/>
        <label>1</label>
    </ligand>
</feature>
<comment type="similarity">
    <text evidence="9">In the C-terminal section; belongs to the anthranilate phosphoribosyltransferase family.</text>
</comment>
<dbReference type="Gene3D" id="1.20.970.10">
    <property type="entry name" value="Transferase, Pyrimidine Nucleoside Phosphorylase, Chain C"/>
    <property type="match status" value="1"/>
</dbReference>
<dbReference type="InterPro" id="IPR036320">
    <property type="entry name" value="Glycosyl_Trfase_fam3_N_dom_sf"/>
</dbReference>
<keyword evidence="15" id="KW-1185">Reference proteome</keyword>
<dbReference type="Pfam" id="PF00591">
    <property type="entry name" value="Glycos_transf_3"/>
    <property type="match status" value="1"/>
</dbReference>
<evidence type="ECO:0000256" key="1">
    <source>
        <dbReference type="ARBA" id="ARBA00004907"/>
    </source>
</evidence>
<keyword evidence="4 10" id="KW-0808">Transferase</keyword>
<keyword evidence="6" id="KW-0315">Glutamine amidotransferase</keyword>
<keyword evidence="10" id="KW-0479">Metal-binding</keyword>
<dbReference type="Gene3D" id="3.40.50.880">
    <property type="match status" value="1"/>
</dbReference>
<dbReference type="GO" id="GO:0004048">
    <property type="term" value="F:anthranilate phosphoribosyltransferase activity"/>
    <property type="evidence" value="ECO:0007669"/>
    <property type="project" value="UniProtKB-UniRule"/>
</dbReference>
<evidence type="ECO:0000259" key="11">
    <source>
        <dbReference type="Pfam" id="PF00117"/>
    </source>
</evidence>
<feature type="binding site" evidence="10">
    <location>
        <position position="312"/>
    </location>
    <ligand>
        <name>5-phospho-alpha-D-ribose 1-diphosphate</name>
        <dbReference type="ChEBI" id="CHEBI:58017"/>
    </ligand>
</feature>
<dbReference type="GO" id="GO:0000162">
    <property type="term" value="P:L-tryptophan biosynthetic process"/>
    <property type="evidence" value="ECO:0007669"/>
    <property type="project" value="UniProtKB-UniRule"/>
</dbReference>
<comment type="caution">
    <text evidence="14">The sequence shown here is derived from an EMBL/GenBank/DDBJ whole genome shotgun (WGS) entry which is preliminary data.</text>
</comment>
<dbReference type="InterPro" id="IPR035902">
    <property type="entry name" value="Nuc_phospho_transferase"/>
</dbReference>
<feature type="binding site" evidence="10">
    <location>
        <position position="284"/>
    </location>
    <ligand>
        <name>Mg(2+)</name>
        <dbReference type="ChEBI" id="CHEBI:18420"/>
        <label>1</label>
    </ligand>
</feature>
<comment type="caution">
    <text evidence="10">Lacks conserved residue(s) required for the propagation of feature annotation.</text>
</comment>
<feature type="binding site" evidence="10">
    <location>
        <position position="358"/>
    </location>
    <ligand>
        <name>anthranilate</name>
        <dbReference type="ChEBI" id="CHEBI:16567"/>
        <label>2</label>
    </ligand>
</feature>
<evidence type="ECO:0000256" key="7">
    <source>
        <dbReference type="ARBA" id="ARBA00023141"/>
    </source>
</evidence>
<keyword evidence="3 10" id="KW-0328">Glycosyltransferase</keyword>
<feature type="binding site" evidence="10">
    <location>
        <begin position="275"/>
        <end position="276"/>
    </location>
    <ligand>
        <name>5-phospho-alpha-D-ribose 1-diphosphate</name>
        <dbReference type="ChEBI" id="CHEBI:58017"/>
    </ligand>
</feature>
<dbReference type="Pfam" id="PF02885">
    <property type="entry name" value="Glycos_trans_3N"/>
    <property type="match status" value="1"/>
</dbReference>
<comment type="catalytic activity">
    <reaction evidence="8 10">
        <text>N-(5-phospho-beta-D-ribosyl)anthranilate + diphosphate = 5-phospho-alpha-D-ribose 1-diphosphate + anthranilate</text>
        <dbReference type="Rhea" id="RHEA:11768"/>
        <dbReference type="ChEBI" id="CHEBI:16567"/>
        <dbReference type="ChEBI" id="CHEBI:18277"/>
        <dbReference type="ChEBI" id="CHEBI:33019"/>
        <dbReference type="ChEBI" id="CHEBI:58017"/>
        <dbReference type="EC" id="2.4.2.18"/>
    </reaction>
</comment>
<evidence type="ECO:0000256" key="6">
    <source>
        <dbReference type="ARBA" id="ARBA00022962"/>
    </source>
</evidence>
<feature type="binding site" evidence="10">
    <location>
        <position position="280"/>
    </location>
    <ligand>
        <name>5-phospho-alpha-D-ribose 1-diphosphate</name>
        <dbReference type="ChEBI" id="CHEBI:58017"/>
    </ligand>
</feature>
<dbReference type="NCBIfam" id="TIGR00566">
    <property type="entry name" value="trpG_papA"/>
    <property type="match status" value="1"/>
</dbReference>
<dbReference type="PROSITE" id="PS51273">
    <property type="entry name" value="GATASE_TYPE_1"/>
    <property type="match status" value="1"/>
</dbReference>
<feature type="binding site" evidence="10">
    <location>
        <position position="303"/>
    </location>
    <ligand>
        <name>anthranilate</name>
        <dbReference type="ChEBI" id="CHEBI:16567"/>
        <label>1</label>
    </ligand>
</feature>
<feature type="domain" description="Glycosyl transferase family 3 N-terminal" evidence="13">
    <location>
        <begin position="198"/>
        <end position="257"/>
    </location>
</feature>
<comment type="similarity">
    <text evidence="10">Belongs to the anthranilate phosphoribosyltransferase family.</text>
</comment>
<dbReference type="FunFam" id="3.40.50.880:FF:000003">
    <property type="entry name" value="Anthranilate synthase component II"/>
    <property type="match status" value="1"/>
</dbReference>
<dbReference type="PRINTS" id="PR00099">
    <property type="entry name" value="CPSGATASE"/>
</dbReference>
<dbReference type="GO" id="GO:0000287">
    <property type="term" value="F:magnesium ion binding"/>
    <property type="evidence" value="ECO:0007669"/>
    <property type="project" value="UniProtKB-UniRule"/>
</dbReference>
<dbReference type="UniPathway" id="UPA00035">
    <property type="reaction ID" value="UER00041"/>
</dbReference>
<gene>
    <name evidence="14" type="primary">trpGD</name>
    <name evidence="10" type="synonym">trpD</name>
    <name evidence="14" type="ORF">NO2_0271</name>
</gene>
<feature type="binding site" evidence="10">
    <location>
        <position position="272"/>
    </location>
    <ligand>
        <name>anthranilate</name>
        <dbReference type="ChEBI" id="CHEBI:16567"/>
        <label>1</label>
    </ligand>
</feature>
<evidence type="ECO:0000256" key="9">
    <source>
        <dbReference type="ARBA" id="ARBA00061188"/>
    </source>
</evidence>
<keyword evidence="2 10" id="KW-0028">Amino-acid biosynthesis</keyword>
<evidence type="ECO:0000313" key="15">
    <source>
        <dbReference type="Proteomes" id="UP000275925"/>
    </source>
</evidence>
<dbReference type="InterPro" id="IPR000312">
    <property type="entry name" value="Glycosyl_Trfase_fam3"/>
</dbReference>
<dbReference type="PRINTS" id="PR00097">
    <property type="entry name" value="ANTSNTHASEII"/>
</dbReference>
<comment type="subunit">
    <text evidence="10">Homodimer.</text>
</comment>
<feature type="binding site" evidence="10">
    <location>
        <begin position="282"/>
        <end position="285"/>
    </location>
    <ligand>
        <name>5-phospho-alpha-D-ribose 1-diphosphate</name>
        <dbReference type="ChEBI" id="CHEBI:58017"/>
    </ligand>
</feature>
<dbReference type="InterPro" id="IPR017926">
    <property type="entry name" value="GATASE"/>
</dbReference>
<comment type="pathway">
    <text evidence="1 10">Amino-acid biosynthesis; L-tryptophan biosynthesis; L-tryptophan from chorismate: step 2/5.</text>
</comment>
<dbReference type="AlphaFoldDB" id="A0A388TG50"/>
<evidence type="ECO:0000256" key="8">
    <source>
        <dbReference type="ARBA" id="ARBA00052328"/>
    </source>
</evidence>
<dbReference type="PRINTS" id="PR00096">
    <property type="entry name" value="GATASE"/>
</dbReference>
<dbReference type="InterPro" id="IPR017459">
    <property type="entry name" value="Glycosyl_Trfase_fam3_N_dom"/>
</dbReference>
<dbReference type="FunFam" id="3.40.1030.10:FF:000002">
    <property type="entry name" value="Anthranilate phosphoribosyltransferase"/>
    <property type="match status" value="1"/>
</dbReference>
<feature type="binding site" evidence="10">
    <location>
        <begin position="300"/>
        <end position="308"/>
    </location>
    <ligand>
        <name>5-phospho-alpha-D-ribose 1-diphosphate</name>
        <dbReference type="ChEBI" id="CHEBI:58017"/>
    </ligand>
</feature>
<dbReference type="PANTHER" id="PTHR43285">
    <property type="entry name" value="ANTHRANILATE PHOSPHORIBOSYLTRANSFERASE"/>
    <property type="match status" value="1"/>
</dbReference>
<feature type="domain" description="Glutamine amidotransferase" evidence="11">
    <location>
        <begin position="3"/>
        <end position="186"/>
    </location>
</feature>
<evidence type="ECO:0000256" key="2">
    <source>
        <dbReference type="ARBA" id="ARBA00022605"/>
    </source>
</evidence>
<evidence type="ECO:0000313" key="14">
    <source>
        <dbReference type="EMBL" id="GBR75614.1"/>
    </source>
</evidence>
<comment type="function">
    <text evidence="10">Catalyzes the transfer of the phosphoribosyl group of 5-phosphorylribose-1-pyrophosphate (PRPP) to anthranilate to yield N-(5'-phosphoribosyl)-anthranilate (PRA).</text>
</comment>
<keyword evidence="7 10" id="KW-0057">Aromatic amino acid biosynthesis</keyword>
<dbReference type="Pfam" id="PF00117">
    <property type="entry name" value="GATase"/>
    <property type="match status" value="1"/>
</dbReference>
<dbReference type="GO" id="GO:0005829">
    <property type="term" value="C:cytosol"/>
    <property type="evidence" value="ECO:0007669"/>
    <property type="project" value="TreeGrafter"/>
</dbReference>
<comment type="cofactor">
    <cofactor evidence="10">
        <name>Mg(2+)</name>
        <dbReference type="ChEBI" id="CHEBI:18420"/>
    </cofactor>
    <text evidence="10">Binds 2 magnesium ions per monomer.</text>
</comment>
<dbReference type="CDD" id="cd01743">
    <property type="entry name" value="GATase1_Anthranilate_Synthase"/>
    <property type="match status" value="1"/>
</dbReference>
<dbReference type="SUPFAM" id="SSF52418">
    <property type="entry name" value="Nucleoside phosphorylase/phosphoribosyltransferase catalytic domain"/>
    <property type="match status" value="1"/>
</dbReference>
<protein>
    <recommendedName>
        <fullName evidence="10">Anthranilate phosphoribosyltransferase</fullName>
        <ecNumber evidence="10">2.4.2.18</ecNumber>
    </recommendedName>
</protein>
<dbReference type="InterPro" id="IPR029062">
    <property type="entry name" value="Class_I_gatase-like"/>
</dbReference>
<feature type="binding site" evidence="10">
    <location>
        <position position="417"/>
    </location>
    <ligand>
        <name>Mg(2+)</name>
        <dbReference type="ChEBI" id="CHEBI:18420"/>
        <label>2</label>
    </ligand>
</feature>
<accession>A0A388TG50</accession>
<dbReference type="Proteomes" id="UP000275925">
    <property type="component" value="Unassembled WGS sequence"/>
</dbReference>
<evidence type="ECO:0000256" key="5">
    <source>
        <dbReference type="ARBA" id="ARBA00022822"/>
    </source>
</evidence>
<evidence type="ECO:0000256" key="4">
    <source>
        <dbReference type="ARBA" id="ARBA00022679"/>
    </source>
</evidence>
<evidence type="ECO:0000256" key="10">
    <source>
        <dbReference type="HAMAP-Rule" id="MF_00211"/>
    </source>
</evidence>
<evidence type="ECO:0000259" key="13">
    <source>
        <dbReference type="Pfam" id="PF02885"/>
    </source>
</evidence>
<feature type="domain" description="Glycosyl transferase family 3" evidence="12">
    <location>
        <begin position="265"/>
        <end position="516"/>
    </location>
</feature>
<sequence>MILLIDNYDSFTYNLAQYLQILGQTVQTVRNDALTLAEIEKLKPSHIVISPGPGGPSTAGISVEAIRHFAGKIPLFGVCLGHQAIVEAFGGEIIGAKQIIHGKTDTIQHDERGVFRNLKQGLTIVRYHSLIANPAKLPDCLEATAFAARDQAIMAVRHKKYQIEGVQFHPESFSAEQGLPLLENFLKYRRGGSQKLTLLRKLSLGGSLTQKEASTIMDEITDGELTDSQLGAFLGGYAVKGISPEELSGFALAMRQKMTSKQKKPDTLDIVGTGGDGQHTFNISSAAALVCARYGVPVAKHGNRAFTSASGSFDFLQALQVKTDGDLPANLKSLRQNNFAFFFAPLYHPAMKYVGRVRQEVKFRTVFNLLGPLINPLQAGYQMIGVYDPALLDLFIQTLKKLGLKRALVVHAESGIDEISICGKTHVRELTAAGKIKSYRLDPQDFGIKGFKSEDLRGGTARQNAEMFLRIIQHGIKTRKDQALAAAVALNAGAALYLRGKVPTIRAGYAKVASDIAELKLADCVDRLR</sequence>
<reference evidence="14 15" key="1">
    <citation type="journal article" date="2019" name="ISME J.">
        <title>Genome analyses of uncultured TG2/ZB3 bacteria in 'Margulisbacteria' specifically attached to ectosymbiotic spirochetes of protists in the termite gut.</title>
        <authorList>
            <person name="Utami Y.D."/>
            <person name="Kuwahara H."/>
            <person name="Igai K."/>
            <person name="Murakami T."/>
            <person name="Sugaya K."/>
            <person name="Morikawa T."/>
            <person name="Nagura Y."/>
            <person name="Yuki M."/>
            <person name="Deevong P."/>
            <person name="Inoue T."/>
            <person name="Kihara K."/>
            <person name="Lo N."/>
            <person name="Yamada A."/>
            <person name="Ohkuma M."/>
            <person name="Hongoh Y."/>
        </authorList>
    </citation>
    <scope>NUCLEOTIDE SEQUENCE [LARGE SCALE GENOMIC DNA]</scope>
    <source>
        <strain evidence="14">NkOx7-02</strain>
    </source>
</reference>
<organism evidence="14 15">
    <name type="scientific">Candidatus Termititenax persephonae</name>
    <dbReference type="NCBI Taxonomy" id="2218525"/>
    <lineage>
        <taxon>Bacteria</taxon>
        <taxon>Bacillati</taxon>
        <taxon>Candidatus Margulisiibacteriota</taxon>
        <taxon>Candidatus Termititenacia</taxon>
        <taxon>Candidatus Termititenacales</taxon>
        <taxon>Candidatus Termititenacaceae</taxon>
        <taxon>Candidatus Termititenax</taxon>
    </lineage>
</organism>
<evidence type="ECO:0000259" key="12">
    <source>
        <dbReference type="Pfam" id="PF00591"/>
    </source>
</evidence>
<dbReference type="EC" id="2.4.2.18" evidence="10"/>
<dbReference type="SUPFAM" id="SSF52317">
    <property type="entry name" value="Class I glutamine amidotransferase-like"/>
    <property type="match status" value="1"/>
</dbReference>
<dbReference type="NCBIfam" id="TIGR01245">
    <property type="entry name" value="trpD"/>
    <property type="match status" value="1"/>
</dbReference>
<evidence type="ECO:0000256" key="3">
    <source>
        <dbReference type="ARBA" id="ARBA00022676"/>
    </source>
</evidence>
<dbReference type="Gene3D" id="3.40.1030.10">
    <property type="entry name" value="Nucleoside phosphorylase/phosphoribosyltransferase catalytic domain"/>
    <property type="match status" value="1"/>
</dbReference>
<proteinExistence type="inferred from homology"/>